<dbReference type="Proteomes" id="UP000245207">
    <property type="component" value="Unassembled WGS sequence"/>
</dbReference>
<dbReference type="InterPro" id="IPR005294">
    <property type="entry name" value="ATP_synth_F1_asu"/>
</dbReference>
<dbReference type="GO" id="GO:0045259">
    <property type="term" value="C:proton-transporting ATP synthase complex"/>
    <property type="evidence" value="ECO:0007669"/>
    <property type="project" value="InterPro"/>
</dbReference>
<dbReference type="PANTHER" id="PTHR48082:SF2">
    <property type="entry name" value="ATP SYNTHASE SUBUNIT ALPHA, MITOCHONDRIAL"/>
    <property type="match status" value="1"/>
</dbReference>
<dbReference type="PANTHER" id="PTHR48082">
    <property type="entry name" value="ATP SYNTHASE SUBUNIT ALPHA, MITOCHONDRIAL"/>
    <property type="match status" value="1"/>
</dbReference>
<proteinExistence type="predicted"/>
<dbReference type="InterPro" id="IPR038376">
    <property type="entry name" value="ATP_synth_asu_C_sf"/>
</dbReference>
<dbReference type="GO" id="GO:0046933">
    <property type="term" value="F:proton-transporting ATP synthase activity, rotational mechanism"/>
    <property type="evidence" value="ECO:0007669"/>
    <property type="project" value="InterPro"/>
</dbReference>
<keyword evidence="3" id="KW-1185">Reference proteome</keyword>
<protein>
    <submittedName>
        <fullName evidence="2">ATPase, F1/V1/A1 complex, alpha/beta subunit, C-terminal</fullName>
    </submittedName>
</protein>
<dbReference type="STRING" id="35608.A0A2U1N795"/>
<accession>A0A2U1N795</accession>
<evidence type="ECO:0000259" key="1">
    <source>
        <dbReference type="Pfam" id="PF00306"/>
    </source>
</evidence>
<dbReference type="OrthoDB" id="1926690at2759"/>
<sequence>MKQVASKLKLELAQFTKLEAFAQFASDLDKAIHNQLARGQRLLSRNNIFYQDIHRGRRSHFERSYSGIKY</sequence>
<comment type="caution">
    <text evidence="2">The sequence shown here is derived from an EMBL/GenBank/DDBJ whole genome shotgun (WGS) entry which is preliminary data.</text>
</comment>
<name>A0A2U1N795_ARTAN</name>
<evidence type="ECO:0000313" key="2">
    <source>
        <dbReference type="EMBL" id="PWA69354.1"/>
    </source>
</evidence>
<dbReference type="AlphaFoldDB" id="A0A2U1N795"/>
<dbReference type="Pfam" id="PF00306">
    <property type="entry name" value="ATP-synt_ab_C"/>
    <property type="match status" value="1"/>
</dbReference>
<evidence type="ECO:0000313" key="3">
    <source>
        <dbReference type="Proteomes" id="UP000245207"/>
    </source>
</evidence>
<dbReference type="GO" id="GO:0005524">
    <property type="term" value="F:ATP binding"/>
    <property type="evidence" value="ECO:0007669"/>
    <property type="project" value="TreeGrafter"/>
</dbReference>
<feature type="domain" description="ATP synthase alpha subunit C-terminal" evidence="1">
    <location>
        <begin position="1"/>
        <end position="43"/>
    </location>
</feature>
<organism evidence="2 3">
    <name type="scientific">Artemisia annua</name>
    <name type="common">Sweet wormwood</name>
    <dbReference type="NCBI Taxonomy" id="35608"/>
    <lineage>
        <taxon>Eukaryota</taxon>
        <taxon>Viridiplantae</taxon>
        <taxon>Streptophyta</taxon>
        <taxon>Embryophyta</taxon>
        <taxon>Tracheophyta</taxon>
        <taxon>Spermatophyta</taxon>
        <taxon>Magnoliopsida</taxon>
        <taxon>eudicotyledons</taxon>
        <taxon>Gunneridae</taxon>
        <taxon>Pentapetalae</taxon>
        <taxon>asterids</taxon>
        <taxon>campanulids</taxon>
        <taxon>Asterales</taxon>
        <taxon>Asteraceae</taxon>
        <taxon>Asteroideae</taxon>
        <taxon>Anthemideae</taxon>
        <taxon>Artemisiinae</taxon>
        <taxon>Artemisia</taxon>
    </lineage>
</organism>
<reference evidence="2 3" key="1">
    <citation type="journal article" date="2018" name="Mol. Plant">
        <title>The genome of Artemisia annua provides insight into the evolution of Asteraceae family and artemisinin biosynthesis.</title>
        <authorList>
            <person name="Shen Q."/>
            <person name="Zhang L."/>
            <person name="Liao Z."/>
            <person name="Wang S."/>
            <person name="Yan T."/>
            <person name="Shi P."/>
            <person name="Liu M."/>
            <person name="Fu X."/>
            <person name="Pan Q."/>
            <person name="Wang Y."/>
            <person name="Lv Z."/>
            <person name="Lu X."/>
            <person name="Zhang F."/>
            <person name="Jiang W."/>
            <person name="Ma Y."/>
            <person name="Chen M."/>
            <person name="Hao X."/>
            <person name="Li L."/>
            <person name="Tang Y."/>
            <person name="Lv G."/>
            <person name="Zhou Y."/>
            <person name="Sun X."/>
            <person name="Brodelius P.E."/>
            <person name="Rose J.K.C."/>
            <person name="Tang K."/>
        </authorList>
    </citation>
    <scope>NUCLEOTIDE SEQUENCE [LARGE SCALE GENOMIC DNA]</scope>
    <source>
        <strain evidence="3">cv. Huhao1</strain>
        <tissue evidence="2">Leaf</tissue>
    </source>
</reference>
<dbReference type="EMBL" id="PKPP01003459">
    <property type="protein sequence ID" value="PWA69354.1"/>
    <property type="molecule type" value="Genomic_DNA"/>
</dbReference>
<dbReference type="GO" id="GO:0043531">
    <property type="term" value="F:ADP binding"/>
    <property type="evidence" value="ECO:0007669"/>
    <property type="project" value="TreeGrafter"/>
</dbReference>
<dbReference type="SUPFAM" id="SSF47917">
    <property type="entry name" value="C-terminal domain of alpha and beta subunits of F1 ATP synthase"/>
    <property type="match status" value="1"/>
</dbReference>
<dbReference type="Gene3D" id="1.20.150.20">
    <property type="entry name" value="ATP synthase alpha/beta chain, C-terminal domain"/>
    <property type="match status" value="1"/>
</dbReference>
<gene>
    <name evidence="2" type="ORF">CTI12_AA298800</name>
</gene>
<dbReference type="InterPro" id="IPR000793">
    <property type="entry name" value="ATP_synth_asu_C"/>
</dbReference>